<protein>
    <submittedName>
        <fullName evidence="2">Uncharacterized protein</fullName>
    </submittedName>
</protein>
<evidence type="ECO:0000256" key="1">
    <source>
        <dbReference type="SAM" id="MobiDB-lite"/>
    </source>
</evidence>
<dbReference type="AlphaFoldDB" id="A0A060QFN4"/>
<sequence length="58" mass="6351">MSVGKWPALKNDLSKVVPEWQHARRRKPPSPQGIRAALGPEFDHDACEASASIDTALN</sequence>
<evidence type="ECO:0000313" key="2">
    <source>
        <dbReference type="EMBL" id="CDG39705.1"/>
    </source>
</evidence>
<dbReference type="Proteomes" id="UP000027583">
    <property type="component" value="Unassembled WGS sequence"/>
</dbReference>
<feature type="region of interest" description="Disordered" evidence="1">
    <location>
        <begin position="19"/>
        <end position="38"/>
    </location>
</feature>
<organism evidence="2 3">
    <name type="scientific">Asaia bogorensis</name>
    <dbReference type="NCBI Taxonomy" id="91915"/>
    <lineage>
        <taxon>Bacteria</taxon>
        <taxon>Pseudomonadati</taxon>
        <taxon>Pseudomonadota</taxon>
        <taxon>Alphaproteobacteria</taxon>
        <taxon>Acetobacterales</taxon>
        <taxon>Acetobacteraceae</taxon>
        <taxon>Asaia</taxon>
    </lineage>
</organism>
<dbReference type="EMBL" id="CBLX010000010">
    <property type="protein sequence ID" value="CDG39705.1"/>
    <property type="molecule type" value="Genomic_DNA"/>
</dbReference>
<reference evidence="2 3" key="2">
    <citation type="journal article" date="2014" name="PLoS ONE">
        <title>Evolution of mitochondria reconstructed from the energy metabolism of living bacteria.</title>
        <authorList>
            <person name="Degli Esposti M."/>
            <person name="Chouaia B."/>
            <person name="Comandatore F."/>
            <person name="Crotti E."/>
            <person name="Sassera D."/>
            <person name="Lievens P.M."/>
            <person name="Daffonchio D."/>
            <person name="Bandi C."/>
        </authorList>
    </citation>
    <scope>NUCLEOTIDE SEQUENCE [LARGE SCALE GENOMIC DNA]</scope>
    <source>
        <strain evidence="2 3">SF2.1</strain>
    </source>
</reference>
<accession>A0A060QFN4</accession>
<comment type="caution">
    <text evidence="2">The sequence shown here is derived from an EMBL/GenBank/DDBJ whole genome shotgun (WGS) entry which is preliminary data.</text>
</comment>
<name>A0A060QFN4_9PROT</name>
<proteinExistence type="predicted"/>
<evidence type="ECO:0000313" key="3">
    <source>
        <dbReference type="Proteomes" id="UP000027583"/>
    </source>
</evidence>
<gene>
    <name evidence="2" type="ORF">ASAP_1660</name>
</gene>
<reference evidence="2 3" key="1">
    <citation type="journal article" date="2014" name="Genome Biol. Evol.">
        <title>Acetic acid bacteria genomes reveal functional traits for adaptation to life in insect guts.</title>
        <authorList>
            <person name="Chouaia B."/>
            <person name="Gaiarsa S."/>
            <person name="Crotti E."/>
            <person name="Comandatore F."/>
            <person name="Degli Esposti M."/>
            <person name="Ricci I."/>
            <person name="Alma A."/>
            <person name="Favia G."/>
            <person name="Bandi C."/>
            <person name="Daffonchio D."/>
        </authorList>
    </citation>
    <scope>NUCLEOTIDE SEQUENCE [LARGE SCALE GENOMIC DNA]</scope>
    <source>
        <strain evidence="2 3">SF2.1</strain>
    </source>
</reference>